<feature type="region of interest" description="Disordered" evidence="1">
    <location>
        <begin position="1559"/>
        <end position="1614"/>
    </location>
</feature>
<feature type="transmembrane region" description="Helical" evidence="2">
    <location>
        <begin position="103"/>
        <end position="129"/>
    </location>
</feature>
<evidence type="ECO:0000256" key="2">
    <source>
        <dbReference type="SAM" id="Phobius"/>
    </source>
</evidence>
<dbReference type="Pfam" id="PF25474">
    <property type="entry name" value="TPR_TmcB"/>
    <property type="match status" value="1"/>
</dbReference>
<feature type="region of interest" description="Disordered" evidence="1">
    <location>
        <begin position="1966"/>
        <end position="2056"/>
    </location>
</feature>
<evidence type="ECO:0000259" key="3">
    <source>
        <dbReference type="Pfam" id="PF25474"/>
    </source>
</evidence>
<dbReference type="Proteomes" id="UP000001058">
    <property type="component" value="Unassembled WGS sequence"/>
</dbReference>
<feature type="transmembrane region" description="Helical" evidence="2">
    <location>
        <begin position="50"/>
        <end position="69"/>
    </location>
</feature>
<evidence type="ECO:0000313" key="5">
    <source>
        <dbReference type="Proteomes" id="UP000001058"/>
    </source>
</evidence>
<feature type="compositionally biased region" description="Polar residues" evidence="1">
    <location>
        <begin position="1459"/>
        <end position="1468"/>
    </location>
</feature>
<feature type="compositionally biased region" description="Basic residues" evidence="1">
    <location>
        <begin position="1383"/>
        <end position="1394"/>
    </location>
</feature>
<dbReference type="InterPro" id="IPR057352">
    <property type="entry name" value="TPR_TmcB/C"/>
</dbReference>
<feature type="transmembrane region" description="Helical" evidence="2">
    <location>
        <begin position="362"/>
        <end position="386"/>
    </location>
</feature>
<feature type="transmembrane region" description="Helical" evidence="2">
    <location>
        <begin position="329"/>
        <end position="350"/>
    </location>
</feature>
<dbReference type="PANTHER" id="PTHR31600:SF2">
    <property type="entry name" value="GAMETE ENRICHED GENE 10 PROTEIN-RELATED"/>
    <property type="match status" value="1"/>
</dbReference>
<dbReference type="GeneID" id="9616542"/>
<dbReference type="eggNOG" id="ENOG502QW25">
    <property type="taxonomic scope" value="Eukaryota"/>
</dbReference>
<sequence>MAAHWLKGPDHANPDGQGEDLFDRRSSLENGIFAVLFTLRKENTEARIRIRWTLIQITLGGWQLFTTVIDPSKQPWDMNPDSTAWKIVGILDFEWLVHVGYNAYLAVLYTMVTLLMVNCGLCVWVAWCFKEQKFPVVWPVKALRLFNAVFLHAFDIASLNVLQLGINCRFTGPEHPHLRFDMLPKYSCVKPPHVMHAVVSGLALTLFVVLSLVSIMAQVEVNLLSNRPSALGHSGPEMIAFMIRLHLKVQKAFCTGDAKWTAPAAAYHIPGFFSCCLRVDEGADDAGSSRHRLATRGFLHTCGPVRGIGVAVHSMGEASNPHLVAWVNYLKGGVAVTVVWCSVSLTVLVFHPGINGQHMKDYSRAITLVMLLGLAPAFTLGALMSWRMISYMTKSALKALATAKPDAPLREICPNIDSPQDVELVARCCRVWKDRYNLDPDAVHKARQVIQVHAGLAMFPTSAYMVLLHGNFMIDVLGVSQSGSRRIEDARKLDPNFMCRFIMFVRHQQASQLAAGKQSNGGANMDLLAYVEYQRKQRMVVRLHREALQAICSFWKALDSSTVSFTTLSKGLGKIESSVTQAQAAYRVVLETYGNNPKLVRLYGKFLQTIKNDPWRASEYFSEADRLEELMNGDSSGGPLLPDGQPACPRALRLQERAAYPYPHRYAALWIFSILHLMRAAAVSTAALAHATRDDAHGDIKEEVVVGMHYERLAFPIKLSMRKASGVGEDSTFITMMEAVPPVRGVASLWVAHNGTIVACDPQFVMAFGWKSQEINGTSLTAVVSIANLEWQPTGERGDLEAARVIVRDDSPSDAVKRLITRAKAAAARGRGQHSVRCLVMHKYDSQPVSCTLTLPEPVDTEAPVHEVRFRTTESDQSQLLVVNRKGNILHAASELATSLKDAGGVTLGVIAGSTGHGGGVGHGSAGGGGGLGHGGAAGANSVAMAAGLPVGPSADQLAGFTLCDFLPTPWKEMHIKHLKATTNTCPVSRNPWTCRKEATTGPTLEMRSTSGKPLFVRVSVSTADVAGELNHVIRVTRSSLEAALAERRLLLELNHEGEVINVVGGNPATLFGLETGKLTGHPLWDVLDWSTLTEAGKLPAEGRPMFFNLVRREVVEPGYSWRVNVSPPARLGPGTSELFALARSNSARPAFLKVHIEMAAPGNEDAGQSHKVFIELWPAPNLSGVLEVDSNGRVRTVLEERMRPVGHLFGVSSPSLVGKLLSELVVMPQGRTKPSDLLSMNGVKKSSLKSSSADAAVKQSTVGGVAAGGTSEAEDEVQNFRTMFPSFTREESLRVLALPPPPIPPDVLGLPAVPATAAHVHRPRREKVATGTAGDKGKTEDPEELRIRLRKASVGTETVMATVEAAAAEAAAFEEGGGGGIGRRKVSGARTRRQVTSSPPPRPPIDDGGSTEGGGKGPSSTKSPDAAVGAGQGQRPKDVTDDEDAVSSRSGSDEDRTLGSSSQTPDAQSVLGAPSGAGDMDHEKVWQSTTPAADRIANWITSKGVFYQNSVAPLDAYDPKSDDEGSRLSDDGVKDDLPQGPVDIRALLRKGLQETETTVAAKAKPDMREPHSVDGSPPLTTRPSRDLNGLADDDAASDGGQSALSAQSDDATDYKRGKRYRKLVKLMDSGQAQLVQQRFRTNALTTVAMLAAVHIVCFALTIYAIETKRGSMVELGRTGQAQRYMNQTITDLYDVHVLIFGQIITDVRSLDNIAKNKTLPTLYTRDDAKASACASTCEVRTIPAILGGRFRVMNIVARIARGADEIQARMKDVLDKHHSRISKVHEVLFHSRRRAWKGNDVDGSDVYTNLTIWDFSTRFIAMAKQVEQHADVWLANNVSIADTEAGQFLIKSGPDFWSASRQASTRPYLLPTPGHPLPVDVAAISLGRLATVLDSLLYMAVGDARWVEDLQLAILTTEGFGITSFAACYLAYIIRALVAQRYKLYNTFMVIPAGLARTLASQNTSLDVDGDDDEDEDDEDDKPSITGGQQEELGSDGGGSGEGLPAAAVKHKRRATLNVERNLDATGGGSGGRSGASTSARGGGRSLSAGSEDEVVRISGGHDKSSLRQRQQAESLLLSNVSSVAAAGGSGGYLGQLMRRVRGTFFRRGSVAPHPLLADNAWGTASKRKLKYDSHETLMVVTPFAMWALLVFYSQELVSIDDPALLKARRAAVANVLKLVRDAWYTLQLGERAFKSIGDDAERFPLVKEGMAYASQELADLFYKGGPCHQAACPGPSYRFYEITRTSLDSMMQQYLMRLDALAYDRSPNPPGLSNSDFDLIYNIGTKDLLNGAVAIQLTHLDIILNRFRGVFILHVVLFILLWVIFGGFMVLMLFPLLRRISRERRRVAELLSQLPLELDVEKLVARALSATAGASGGGPGSFKGASLGASGSGGSGGGGGGGLFGAISSLRSAEPAAAAAAAGSPGNMVETDNASKWKAIIKYVRAYATQRRREYM</sequence>
<feature type="domain" description="TmcB/TmcC TPR repeats" evidence="3">
    <location>
        <begin position="514"/>
        <end position="632"/>
    </location>
</feature>
<dbReference type="EMBL" id="GL378359">
    <property type="protein sequence ID" value="EFJ45146.1"/>
    <property type="molecule type" value="Genomic_DNA"/>
</dbReference>
<feature type="transmembrane region" description="Helical" evidence="2">
    <location>
        <begin position="1644"/>
        <end position="1666"/>
    </location>
</feature>
<protein>
    <recommendedName>
        <fullName evidence="3">TmcB/TmcC TPR repeats domain-containing protein</fullName>
    </recommendedName>
</protein>
<evidence type="ECO:0000256" key="1">
    <source>
        <dbReference type="SAM" id="MobiDB-lite"/>
    </source>
</evidence>
<name>D8U531_VOLCA</name>
<feature type="region of interest" description="Disordered" evidence="1">
    <location>
        <begin position="1515"/>
        <end position="1541"/>
    </location>
</feature>
<keyword evidence="2" id="KW-1133">Transmembrane helix</keyword>
<evidence type="ECO:0000313" key="4">
    <source>
        <dbReference type="EMBL" id="EFJ45146.1"/>
    </source>
</evidence>
<feature type="compositionally biased region" description="Basic and acidic residues" evidence="1">
    <location>
        <begin position="1336"/>
        <end position="1345"/>
    </location>
</feature>
<feature type="compositionally biased region" description="Low complexity" evidence="1">
    <location>
        <begin position="1598"/>
        <end position="1609"/>
    </location>
</feature>
<keyword evidence="2" id="KW-0472">Membrane</keyword>
<proteinExistence type="predicted"/>
<gene>
    <name evidence="4" type="ORF">VOLCADRAFT_94549</name>
</gene>
<dbReference type="OrthoDB" id="533766at2759"/>
<dbReference type="InParanoid" id="D8U531"/>
<keyword evidence="5" id="KW-1185">Reference proteome</keyword>
<feature type="compositionally biased region" description="Acidic residues" evidence="1">
    <location>
        <begin position="1969"/>
        <end position="1982"/>
    </location>
</feature>
<feature type="transmembrane region" description="Helical" evidence="2">
    <location>
        <begin position="194"/>
        <end position="217"/>
    </location>
</feature>
<organism evidence="5">
    <name type="scientific">Volvox carteri f. nagariensis</name>
    <dbReference type="NCBI Taxonomy" id="3068"/>
    <lineage>
        <taxon>Eukaryota</taxon>
        <taxon>Viridiplantae</taxon>
        <taxon>Chlorophyta</taxon>
        <taxon>core chlorophytes</taxon>
        <taxon>Chlorophyceae</taxon>
        <taxon>CS clade</taxon>
        <taxon>Chlamydomonadales</taxon>
        <taxon>Volvocaceae</taxon>
        <taxon>Volvox</taxon>
    </lineage>
</organism>
<feature type="compositionally biased region" description="Basic and acidic residues" evidence="1">
    <location>
        <begin position="1564"/>
        <end position="1573"/>
    </location>
</feature>
<dbReference type="RefSeq" id="XP_002953822.1">
    <property type="nucleotide sequence ID" value="XM_002953776.1"/>
</dbReference>
<dbReference type="STRING" id="3068.D8U531"/>
<feature type="region of interest" description="Disordered" evidence="1">
    <location>
        <begin position="1376"/>
        <end position="1490"/>
    </location>
</feature>
<feature type="compositionally biased region" description="Basic and acidic residues" evidence="1">
    <location>
        <begin position="1518"/>
        <end position="1538"/>
    </location>
</feature>
<reference evidence="4 5" key="1">
    <citation type="journal article" date="2010" name="Science">
        <title>Genomic analysis of organismal complexity in the multicellular green alga Volvox carteri.</title>
        <authorList>
            <person name="Prochnik S.E."/>
            <person name="Umen J."/>
            <person name="Nedelcu A.M."/>
            <person name="Hallmann A."/>
            <person name="Miller S.M."/>
            <person name="Nishii I."/>
            <person name="Ferris P."/>
            <person name="Kuo A."/>
            <person name="Mitros T."/>
            <person name="Fritz-Laylin L.K."/>
            <person name="Hellsten U."/>
            <person name="Chapman J."/>
            <person name="Simakov O."/>
            <person name="Rensing S.A."/>
            <person name="Terry A."/>
            <person name="Pangilinan J."/>
            <person name="Kapitonov V."/>
            <person name="Jurka J."/>
            <person name="Salamov A."/>
            <person name="Shapiro H."/>
            <person name="Schmutz J."/>
            <person name="Grimwood J."/>
            <person name="Lindquist E."/>
            <person name="Lucas S."/>
            <person name="Grigoriev I.V."/>
            <person name="Schmitt R."/>
            <person name="Kirk D."/>
            <person name="Rokhsar D.S."/>
        </authorList>
    </citation>
    <scope>NUCLEOTIDE SEQUENCE [LARGE SCALE GENOMIC DNA]</scope>
    <source>
        <strain evidence="5">f. Nagariensis / Eve</strain>
    </source>
</reference>
<feature type="transmembrane region" description="Helical" evidence="2">
    <location>
        <begin position="2313"/>
        <end position="2339"/>
    </location>
</feature>
<keyword evidence="2" id="KW-0812">Transmembrane</keyword>
<accession>D8U531</accession>
<feature type="region of interest" description="Disordered" evidence="1">
    <location>
        <begin position="1319"/>
        <end position="1345"/>
    </location>
</feature>
<dbReference type="InterPro" id="IPR052994">
    <property type="entry name" value="Tiny_macrocysts_regulators"/>
</dbReference>
<dbReference type="KEGG" id="vcn:VOLCADRAFT_94549"/>
<dbReference type="PANTHER" id="PTHR31600">
    <property type="entry name" value="TINY MACROCYSTS PROTEIN B-RELATED"/>
    <property type="match status" value="1"/>
</dbReference>
<feature type="region of interest" description="Disordered" evidence="1">
    <location>
        <begin position="1"/>
        <end position="20"/>
    </location>
</feature>
<feature type="compositionally biased region" description="Low complexity" evidence="1">
    <location>
        <begin position="2036"/>
        <end position="2051"/>
    </location>
</feature>